<dbReference type="SUPFAM" id="SSF88946">
    <property type="entry name" value="Sigma2 domain of RNA polymerase sigma factors"/>
    <property type="match status" value="1"/>
</dbReference>
<proteinExistence type="inferred from homology"/>
<evidence type="ECO:0000259" key="6">
    <source>
        <dbReference type="Pfam" id="PF04542"/>
    </source>
</evidence>
<dbReference type="InterPro" id="IPR007627">
    <property type="entry name" value="RNA_pol_sigma70_r2"/>
</dbReference>
<dbReference type="AlphaFoldDB" id="A0A1I5DH65"/>
<dbReference type="InterPro" id="IPR013249">
    <property type="entry name" value="RNA_pol_sigma70_r4_t2"/>
</dbReference>
<dbReference type="GO" id="GO:0003677">
    <property type="term" value="F:DNA binding"/>
    <property type="evidence" value="ECO:0007669"/>
    <property type="project" value="UniProtKB-KW"/>
</dbReference>
<dbReference type="InterPro" id="IPR039425">
    <property type="entry name" value="RNA_pol_sigma-70-like"/>
</dbReference>
<name>A0A1I5DH65_9RHOB</name>
<dbReference type="Pfam" id="PF08281">
    <property type="entry name" value="Sigma70_r4_2"/>
    <property type="match status" value="1"/>
</dbReference>
<keyword evidence="9" id="KW-1185">Reference proteome</keyword>
<dbReference type="PANTHER" id="PTHR43133:SF8">
    <property type="entry name" value="RNA POLYMERASE SIGMA FACTOR HI_1459-RELATED"/>
    <property type="match status" value="1"/>
</dbReference>
<evidence type="ECO:0000256" key="3">
    <source>
        <dbReference type="ARBA" id="ARBA00023082"/>
    </source>
</evidence>
<evidence type="ECO:0000259" key="7">
    <source>
        <dbReference type="Pfam" id="PF08281"/>
    </source>
</evidence>
<protein>
    <submittedName>
        <fullName evidence="8">RNA polymerase sigma-70 factor, ECF subfamily</fullName>
    </submittedName>
</protein>
<evidence type="ECO:0000313" key="8">
    <source>
        <dbReference type="EMBL" id="SFN98553.1"/>
    </source>
</evidence>
<sequence length="267" mass="29552">MQHIINYCSALGELRLSDGQSLRIATDLVKLDKFTVKRSTLSAASLSAFTNCRIGNYFGVAVVTNSGANTTKAQTNEHSPVEALTINRRMFLGFLVKRLGNLAEAEDVLQEFCLRVLKRKDQLRDAEKLNAWLYSILRSTLNDHYRKTGRNRRLSAAFEGEQKSTETSEVGAEEYVHICQCVRGLISTLPTDTGDLIRRIDLEDESRQSVAENLGISSGALAVRLHRARATLRDRLLGHCGCCCEHGFQDCSCPPIGCGGTDDQTHC</sequence>
<evidence type="ECO:0000256" key="4">
    <source>
        <dbReference type="ARBA" id="ARBA00023125"/>
    </source>
</evidence>
<comment type="similarity">
    <text evidence="1">Belongs to the sigma-70 factor family. ECF subfamily.</text>
</comment>
<accession>A0A1I5DH65</accession>
<evidence type="ECO:0000256" key="1">
    <source>
        <dbReference type="ARBA" id="ARBA00010641"/>
    </source>
</evidence>
<evidence type="ECO:0000313" key="9">
    <source>
        <dbReference type="Proteomes" id="UP000198599"/>
    </source>
</evidence>
<dbReference type="Pfam" id="PF04542">
    <property type="entry name" value="Sigma70_r2"/>
    <property type="match status" value="1"/>
</dbReference>
<dbReference type="InterPro" id="IPR013324">
    <property type="entry name" value="RNA_pol_sigma_r3/r4-like"/>
</dbReference>
<gene>
    <name evidence="8" type="ORF">SAMN04487859_112127</name>
</gene>
<keyword evidence="4" id="KW-0238">DNA-binding</keyword>
<dbReference type="NCBIfam" id="TIGR02937">
    <property type="entry name" value="sigma70-ECF"/>
    <property type="match status" value="1"/>
</dbReference>
<evidence type="ECO:0000256" key="2">
    <source>
        <dbReference type="ARBA" id="ARBA00023015"/>
    </source>
</evidence>
<dbReference type="InterPro" id="IPR014284">
    <property type="entry name" value="RNA_pol_sigma-70_dom"/>
</dbReference>
<dbReference type="EMBL" id="FOVP01000012">
    <property type="protein sequence ID" value="SFN98553.1"/>
    <property type="molecule type" value="Genomic_DNA"/>
</dbReference>
<evidence type="ECO:0000256" key="5">
    <source>
        <dbReference type="ARBA" id="ARBA00023163"/>
    </source>
</evidence>
<dbReference type="STRING" id="1005928.SAMN04487859_112127"/>
<organism evidence="8 9">
    <name type="scientific">Roseovarius lutimaris</name>
    <dbReference type="NCBI Taxonomy" id="1005928"/>
    <lineage>
        <taxon>Bacteria</taxon>
        <taxon>Pseudomonadati</taxon>
        <taxon>Pseudomonadota</taxon>
        <taxon>Alphaproteobacteria</taxon>
        <taxon>Rhodobacterales</taxon>
        <taxon>Roseobacteraceae</taxon>
        <taxon>Roseovarius</taxon>
    </lineage>
</organism>
<keyword evidence="3" id="KW-0731">Sigma factor</keyword>
<keyword evidence="2" id="KW-0805">Transcription regulation</keyword>
<dbReference type="SUPFAM" id="SSF88659">
    <property type="entry name" value="Sigma3 and sigma4 domains of RNA polymerase sigma factors"/>
    <property type="match status" value="1"/>
</dbReference>
<dbReference type="Gene3D" id="1.10.1740.10">
    <property type="match status" value="1"/>
</dbReference>
<dbReference type="GO" id="GO:0006352">
    <property type="term" value="P:DNA-templated transcription initiation"/>
    <property type="evidence" value="ECO:0007669"/>
    <property type="project" value="InterPro"/>
</dbReference>
<feature type="domain" description="RNA polymerase sigma factor 70 region 4 type 2" evidence="7">
    <location>
        <begin position="180"/>
        <end position="232"/>
    </location>
</feature>
<dbReference type="GO" id="GO:0016987">
    <property type="term" value="F:sigma factor activity"/>
    <property type="evidence" value="ECO:0007669"/>
    <property type="project" value="UniProtKB-KW"/>
</dbReference>
<keyword evidence="5" id="KW-0804">Transcription</keyword>
<dbReference type="InterPro" id="IPR036388">
    <property type="entry name" value="WH-like_DNA-bd_sf"/>
</dbReference>
<dbReference type="RefSeq" id="WP_092839019.1">
    <property type="nucleotide sequence ID" value="NZ_FOVP01000012.1"/>
</dbReference>
<dbReference type="InterPro" id="IPR013325">
    <property type="entry name" value="RNA_pol_sigma_r2"/>
</dbReference>
<dbReference type="Proteomes" id="UP000198599">
    <property type="component" value="Unassembled WGS sequence"/>
</dbReference>
<dbReference type="OrthoDB" id="7861343at2"/>
<dbReference type="PANTHER" id="PTHR43133">
    <property type="entry name" value="RNA POLYMERASE ECF-TYPE SIGMA FACTO"/>
    <property type="match status" value="1"/>
</dbReference>
<feature type="domain" description="RNA polymerase sigma-70 region 2" evidence="6">
    <location>
        <begin position="87"/>
        <end position="150"/>
    </location>
</feature>
<reference evidence="9" key="1">
    <citation type="submission" date="2016-10" db="EMBL/GenBank/DDBJ databases">
        <authorList>
            <person name="Varghese N."/>
            <person name="Submissions S."/>
        </authorList>
    </citation>
    <scope>NUCLEOTIDE SEQUENCE [LARGE SCALE GENOMIC DNA]</scope>
    <source>
        <strain evidence="9">DSM 28463</strain>
    </source>
</reference>
<dbReference type="Gene3D" id="1.10.10.10">
    <property type="entry name" value="Winged helix-like DNA-binding domain superfamily/Winged helix DNA-binding domain"/>
    <property type="match status" value="1"/>
</dbReference>